<accession>A0A067T5M4</accession>
<keyword evidence="3" id="KW-1185">Reference proteome</keyword>
<dbReference type="AlphaFoldDB" id="A0A067T5M4"/>
<reference evidence="3" key="1">
    <citation type="journal article" date="2014" name="Proc. Natl. Acad. Sci. U.S.A.">
        <title>Extensive sampling of basidiomycete genomes demonstrates inadequacy of the white-rot/brown-rot paradigm for wood decay fungi.</title>
        <authorList>
            <person name="Riley R."/>
            <person name="Salamov A.A."/>
            <person name="Brown D.W."/>
            <person name="Nagy L.G."/>
            <person name="Floudas D."/>
            <person name="Held B.W."/>
            <person name="Levasseur A."/>
            <person name="Lombard V."/>
            <person name="Morin E."/>
            <person name="Otillar R."/>
            <person name="Lindquist E.A."/>
            <person name="Sun H."/>
            <person name="LaButti K.M."/>
            <person name="Schmutz J."/>
            <person name="Jabbour D."/>
            <person name="Luo H."/>
            <person name="Baker S.E."/>
            <person name="Pisabarro A.G."/>
            <person name="Walton J.D."/>
            <person name="Blanchette R.A."/>
            <person name="Henrissat B."/>
            <person name="Martin F."/>
            <person name="Cullen D."/>
            <person name="Hibbett D.S."/>
            <person name="Grigoriev I.V."/>
        </authorList>
    </citation>
    <scope>NUCLEOTIDE SEQUENCE [LARGE SCALE GENOMIC DNA]</scope>
    <source>
        <strain evidence="3">CBS 339.88</strain>
    </source>
</reference>
<protein>
    <submittedName>
        <fullName evidence="2">Uncharacterized protein</fullName>
    </submittedName>
</protein>
<feature type="region of interest" description="Disordered" evidence="1">
    <location>
        <begin position="355"/>
        <end position="451"/>
    </location>
</feature>
<evidence type="ECO:0000313" key="3">
    <source>
        <dbReference type="Proteomes" id="UP000027222"/>
    </source>
</evidence>
<gene>
    <name evidence="2" type="ORF">GALMADRAFT_245786</name>
</gene>
<organism evidence="2 3">
    <name type="scientific">Galerina marginata (strain CBS 339.88)</name>
    <dbReference type="NCBI Taxonomy" id="685588"/>
    <lineage>
        <taxon>Eukaryota</taxon>
        <taxon>Fungi</taxon>
        <taxon>Dikarya</taxon>
        <taxon>Basidiomycota</taxon>
        <taxon>Agaricomycotina</taxon>
        <taxon>Agaricomycetes</taxon>
        <taxon>Agaricomycetidae</taxon>
        <taxon>Agaricales</taxon>
        <taxon>Agaricineae</taxon>
        <taxon>Strophariaceae</taxon>
        <taxon>Galerina</taxon>
    </lineage>
</organism>
<dbReference type="Proteomes" id="UP000027222">
    <property type="component" value="Unassembled WGS sequence"/>
</dbReference>
<sequence length="451" mass="49822">MTALAAYAPKWEVAWAPAKPGVDKRMWVRFPEITATYGDQDAARNKIVSWMNEKGMTVCSSYFTIKTGLAINLACPQHVEEIVQKATHVIPGIKGPLKAVRLRQIEVENAFEMVITGVPTEYEDMDLLITKWLREKFQNDGQHTIAATRVPPNEPETFVFNMISWSETSKVLSSAAQEAFKTDFAKYGQTLSPPQMLHQLNTNGIFKTGPTRIEKAIEGGVGIIDQNFKDLRRLIDENQQKNEQQHMATQLQIASVTTTLGNAVQAINNLEDRVMTTQRALLTQSKEIGLSRNLADNTGTLLNLELHLLIESDPAKKVQLQLLKDQLVERKRTIQTSLATNGREFLSIVNGPIDELQQSPATPSAPPGIPRPTAVDQLQQSPATPSAPPGIPRPTINLRRSSATITDAADESGSAKKRRVEEMPEEGEITQSVNDESMTVDKNLGPNESSP</sequence>
<evidence type="ECO:0000313" key="2">
    <source>
        <dbReference type="EMBL" id="KDR77657.1"/>
    </source>
</evidence>
<proteinExistence type="predicted"/>
<name>A0A067T5M4_GALM3</name>
<dbReference type="OrthoDB" id="3059344at2759"/>
<dbReference type="EMBL" id="KL142376">
    <property type="protein sequence ID" value="KDR77657.1"/>
    <property type="molecule type" value="Genomic_DNA"/>
</dbReference>
<evidence type="ECO:0000256" key="1">
    <source>
        <dbReference type="SAM" id="MobiDB-lite"/>
    </source>
</evidence>
<dbReference type="HOGENOM" id="CLU_766301_0_0_1"/>